<sequence>MKEIRSILVANRSEIAIRIFRAAYELGIRTVGIFSFEDRLALHRLKADESYLVGKGKKPIEAYLDIEDIIRIAKEANVDAIHPGYGFLSENPDFADACEKAGIAFIGPKGNVMRNLGNKIAARHMAEIANVPVVPATEALPDDIEQVKKMANAIGYPFMLKASWGGGGRGMRIVENESELEPAINVARREAKAAFGNDEVFLEKLVRRARHVEVQILADKHGNIVHLFERDCTVQRRNQKVVERAPAPYFNDQQRDALCQAALRLVKAANYTHAGTVEFLYDCDTDDFYFIEVNPRIQVEHTVTEEVTGIDIVKAQIRITEGYQIGDERSYVPPQESIKLHGHALQCRITTENPENQFNPDYGRISVYRSASGNGVRLDAGTAYTGAVISPYYDSLLVKVTAKGRTVEEASSTMLRALREFRIRGIANNLLFLQNVILHPSFNKGNYTTRFIDSTPELFKFNKPQDRASKLLAFFGEVAVNGNPEMAGREIPKLPLSTPILPDIKLQTEIPQGSRDLLHQLGTDGFIDWIKQNPSTLITDTSMRDAHQSLFATRMRSYDMLAIAPYYARMLPELFSIECWGGATFDTAMRFLKEDPWERLIQLRKAIPNTLLQMLLRSSNAVGYTNYADNVVQFFVKQAADNGIDLFRVFDSLNWVENMRVAIDAVLESGKLCEGTICYTGDIFDPNRSKYSLNYYVKLAKQLEQAGVHMLGIKDMSGVCRPEAARTLVKTLKEEVGMPIHFHTHDTSGIAASSVFSALDAGCDVVDAAMDALSGMTSQPNLGSIVAALEHTPRETGLNRESLLAISNYWEGVRTLYKPFDVNIAGTSDVYNHEMPGGQYTNLREQARAMGLSERWPEVSKAYRDVNTLFGDIVKVTPTSKVVGDLAIYMVVNNLTIAEVSDPAHEIDFPASVVSMMKGELGFPPDGFPVAIQNRILKGETPIKGRIGALLPAVDLEKTRQTLAESLNVPVTEIDDKQLAAYLMYPKVYLDYCAYLNTYGDVSKIPTTNFFYGLQNQEEVDIEIEKGKVIVIRRTGKAESNDGEKVEVFFEMNGQPRTIPVILAGKKQQLSNKLKAEIGNIHHVAAPMPGMIALLMVKSGQKVAKGQALLSIEAMKMETTITAECDGIIKNVFIKPGSVIETNDLLIEIS</sequence>
<dbReference type="STRING" id="1267021.FPB0191_00860"/>
<evidence type="ECO:0000256" key="11">
    <source>
        <dbReference type="ARBA" id="ARBA00023267"/>
    </source>
</evidence>
<evidence type="ECO:0000313" key="24">
    <source>
        <dbReference type="Proteomes" id="UP000030901"/>
    </source>
</evidence>
<comment type="cofactor">
    <cofactor evidence="1 14">
        <name>biotin</name>
        <dbReference type="ChEBI" id="CHEBI:57586"/>
    </cofactor>
</comment>
<feature type="domain" description="Biotin carboxylation" evidence="21">
    <location>
        <begin position="3"/>
        <end position="457"/>
    </location>
</feature>
<evidence type="ECO:0000256" key="16">
    <source>
        <dbReference type="PIRSR" id="PIRSR001594-2"/>
    </source>
</evidence>
<dbReference type="FunFam" id="3.30.1490.20:FF:000018">
    <property type="entry name" value="Biotin carboxylase"/>
    <property type="match status" value="1"/>
</dbReference>
<feature type="domain" description="Pyruvate carboxyltransferase" evidence="22">
    <location>
        <begin position="536"/>
        <end position="804"/>
    </location>
</feature>
<evidence type="ECO:0000259" key="21">
    <source>
        <dbReference type="PROSITE" id="PS50979"/>
    </source>
</evidence>
<dbReference type="Pfam" id="PF00289">
    <property type="entry name" value="Biotin_carb_N"/>
    <property type="match status" value="1"/>
</dbReference>
<dbReference type="PROSITE" id="PS00188">
    <property type="entry name" value="BIOTIN"/>
    <property type="match status" value="1"/>
</dbReference>
<dbReference type="EMBL" id="CP009056">
    <property type="protein sequence ID" value="AJA44686.1"/>
    <property type="molecule type" value="Genomic_DNA"/>
</dbReference>
<comment type="catalytic activity">
    <reaction evidence="14">
        <text>hydrogencarbonate + pyruvate + ATP = oxaloacetate + ADP + phosphate + H(+)</text>
        <dbReference type="Rhea" id="RHEA:20844"/>
        <dbReference type="ChEBI" id="CHEBI:15361"/>
        <dbReference type="ChEBI" id="CHEBI:15378"/>
        <dbReference type="ChEBI" id="CHEBI:16452"/>
        <dbReference type="ChEBI" id="CHEBI:17544"/>
        <dbReference type="ChEBI" id="CHEBI:30616"/>
        <dbReference type="ChEBI" id="CHEBI:43474"/>
        <dbReference type="ChEBI" id="CHEBI:456216"/>
        <dbReference type="EC" id="6.4.1.1"/>
    </reaction>
</comment>
<comment type="function">
    <text evidence="2">This protein is a component of the acetyl coenzyme A carboxylase complex; first, biotin carboxylase catalyzes the carboxylation of the carrier protein and then the transcarboxylase transfers the carboxyl group to form malonyl-CoA.</text>
</comment>
<feature type="binding site" evidence="16">
    <location>
        <position position="877"/>
    </location>
    <ligand>
        <name>substrate</name>
    </ligand>
</feature>
<dbReference type="PROSITE" id="PS50991">
    <property type="entry name" value="PYR_CT"/>
    <property type="match status" value="1"/>
</dbReference>
<feature type="domain" description="ATP-grasp" evidence="20">
    <location>
        <begin position="123"/>
        <end position="321"/>
    </location>
</feature>
<feature type="binding site" evidence="17">
    <location>
        <position position="745"/>
    </location>
    <ligand>
        <name>Mn(2+)</name>
        <dbReference type="ChEBI" id="CHEBI:29035"/>
    </ligand>
</feature>
<feature type="binding site" evidence="17">
    <location>
        <position position="545"/>
    </location>
    <ligand>
        <name>Mn(2+)</name>
        <dbReference type="ChEBI" id="CHEBI:29035"/>
    </ligand>
</feature>
<dbReference type="SUPFAM" id="SSF89000">
    <property type="entry name" value="post-HMGL domain-like"/>
    <property type="match status" value="1"/>
</dbReference>
<feature type="binding site" evidence="16">
    <location>
        <position position="119"/>
    </location>
    <ligand>
        <name>ATP</name>
        <dbReference type="ChEBI" id="CHEBI:30616"/>
    </ligand>
</feature>
<keyword evidence="9 14" id="KW-0547">Nucleotide-binding</keyword>
<dbReference type="SMART" id="SM00878">
    <property type="entry name" value="Biotin_carb_C"/>
    <property type="match status" value="1"/>
</dbReference>
<comment type="function">
    <text evidence="14">Catalyzes a 2-step reaction, involving the ATP-dependent carboxylation of the covalently attached biotin in the first step and the transfer of the carboxyl group to pyruvate in the second.</text>
</comment>
<dbReference type="UniPathway" id="UPA00138"/>
<dbReference type="Pfam" id="PF00364">
    <property type="entry name" value="Biotin_lipoyl"/>
    <property type="match status" value="1"/>
</dbReference>
<dbReference type="InterPro" id="IPR013785">
    <property type="entry name" value="Aldolase_TIM"/>
</dbReference>
<evidence type="ECO:0000256" key="2">
    <source>
        <dbReference type="ARBA" id="ARBA00003761"/>
    </source>
</evidence>
<evidence type="ECO:0000259" key="22">
    <source>
        <dbReference type="PROSITE" id="PS50991"/>
    </source>
</evidence>
<dbReference type="PIRSF" id="PIRSF001594">
    <property type="entry name" value="Pyruv_carbox"/>
    <property type="match status" value="1"/>
</dbReference>
<dbReference type="InterPro" id="IPR011054">
    <property type="entry name" value="Rudment_hybrid_motif"/>
</dbReference>
<dbReference type="PROSITE" id="PS00867">
    <property type="entry name" value="CPSASE_2"/>
    <property type="match status" value="1"/>
</dbReference>
<dbReference type="InterPro" id="IPR011761">
    <property type="entry name" value="ATP-grasp"/>
</dbReference>
<dbReference type="SUPFAM" id="SSF56059">
    <property type="entry name" value="Glutathione synthetase ATP-binding domain-like"/>
    <property type="match status" value="1"/>
</dbReference>
<dbReference type="GO" id="GO:0046872">
    <property type="term" value="F:metal ion binding"/>
    <property type="evidence" value="ECO:0007669"/>
    <property type="project" value="UniProtKB-KW"/>
</dbReference>
<dbReference type="Pfam" id="PF02785">
    <property type="entry name" value="Biotin_carb_C"/>
    <property type="match status" value="1"/>
</dbReference>
<evidence type="ECO:0000256" key="8">
    <source>
        <dbReference type="ARBA" id="ARBA00022723"/>
    </source>
</evidence>
<dbReference type="Proteomes" id="UP000030901">
    <property type="component" value="Chromosome"/>
</dbReference>
<dbReference type="CDD" id="cd06850">
    <property type="entry name" value="biotinyl_domain"/>
    <property type="match status" value="1"/>
</dbReference>
<dbReference type="NCBIfam" id="NF009554">
    <property type="entry name" value="PRK12999.1"/>
    <property type="match status" value="1"/>
</dbReference>
<dbReference type="PROSITE" id="PS50968">
    <property type="entry name" value="BIOTINYL_LIPOYL"/>
    <property type="match status" value="1"/>
</dbReference>
<dbReference type="CDD" id="cd07937">
    <property type="entry name" value="DRE_TIM_PC_TC_5S"/>
    <property type="match status" value="1"/>
</dbReference>
<keyword evidence="23" id="KW-0670">Pyruvate</keyword>
<comment type="subunit">
    <text evidence="5">Acetyl-CoA carboxylase is a heterohexamer of biotin carboxyl carrier protein, biotin carboxylase and the two subunits of carboxyl transferase in a 2:2 complex.</text>
</comment>
<dbReference type="InterPro" id="IPR005482">
    <property type="entry name" value="Biotin_COase_C"/>
</dbReference>
<dbReference type="NCBIfam" id="TIGR01235">
    <property type="entry name" value="pyruv_carbox"/>
    <property type="match status" value="1"/>
</dbReference>
<evidence type="ECO:0000256" key="14">
    <source>
        <dbReference type="PIRNR" id="PIRNR001594"/>
    </source>
</evidence>
<feature type="binding site" evidence="17">
    <location>
        <position position="743"/>
    </location>
    <ligand>
        <name>Mn(2+)</name>
        <dbReference type="ChEBI" id="CHEBI:29035"/>
    </ligand>
</feature>
<feature type="binding site" evidence="16">
    <location>
        <position position="203"/>
    </location>
    <ligand>
        <name>ATP</name>
        <dbReference type="ChEBI" id="CHEBI:30616"/>
    </ligand>
</feature>
<dbReference type="InterPro" id="IPR016185">
    <property type="entry name" value="PreATP-grasp_dom_sf"/>
</dbReference>
<comment type="pathway">
    <text evidence="3">Carbohydrate biosynthesis; gluconeogenesis.</text>
</comment>
<dbReference type="PROSITE" id="PS50979">
    <property type="entry name" value="BC"/>
    <property type="match status" value="1"/>
</dbReference>
<dbReference type="Pfam" id="PF02786">
    <property type="entry name" value="CPSase_L_D2"/>
    <property type="match status" value="1"/>
</dbReference>
<dbReference type="InterPro" id="IPR001882">
    <property type="entry name" value="Biotin_BS"/>
</dbReference>
<comment type="pathway">
    <text evidence="4">Lipid metabolism; malonyl-CoA biosynthesis; malonyl-CoA from acetyl-CoA: step 1/1.</text>
</comment>
<keyword evidence="7 14" id="KW-0436">Ligase</keyword>
<evidence type="ECO:0000256" key="18">
    <source>
        <dbReference type="PIRSR" id="PIRSR001594-4"/>
    </source>
</evidence>
<dbReference type="InterPro" id="IPR005930">
    <property type="entry name" value="Pyruv_COase"/>
</dbReference>
<dbReference type="PROSITE" id="PS50975">
    <property type="entry name" value="ATP_GRASP"/>
    <property type="match status" value="1"/>
</dbReference>
<evidence type="ECO:0000256" key="15">
    <source>
        <dbReference type="PIRSR" id="PIRSR001594-1"/>
    </source>
</evidence>
<dbReference type="GO" id="GO:0005737">
    <property type="term" value="C:cytoplasm"/>
    <property type="evidence" value="ECO:0007669"/>
    <property type="project" value="TreeGrafter"/>
</dbReference>
<dbReference type="Gene3D" id="3.10.600.10">
    <property type="entry name" value="pyruvate carboxylase f1077a mutant domain"/>
    <property type="match status" value="1"/>
</dbReference>
<dbReference type="InterPro" id="IPR005479">
    <property type="entry name" value="CPAse_ATP-bd"/>
</dbReference>
<dbReference type="PANTHER" id="PTHR43778">
    <property type="entry name" value="PYRUVATE CARBOXYLASE"/>
    <property type="match status" value="1"/>
</dbReference>
<dbReference type="Gene3D" id="2.40.50.100">
    <property type="match status" value="1"/>
</dbReference>
<dbReference type="GO" id="GO:0004075">
    <property type="term" value="F:biotin carboxylase activity"/>
    <property type="evidence" value="ECO:0007669"/>
    <property type="project" value="UniProtKB-EC"/>
</dbReference>
<dbReference type="GO" id="GO:0005524">
    <property type="term" value="F:ATP binding"/>
    <property type="evidence" value="ECO:0007669"/>
    <property type="project" value="UniProtKB-UniRule"/>
</dbReference>
<evidence type="ECO:0000256" key="3">
    <source>
        <dbReference type="ARBA" id="ARBA00004742"/>
    </source>
</evidence>
<organism evidence="23 24">
    <name type="scientific">Frischella perrara</name>
    <dbReference type="NCBI Taxonomy" id="1267021"/>
    <lineage>
        <taxon>Bacteria</taxon>
        <taxon>Pseudomonadati</taxon>
        <taxon>Pseudomonadota</taxon>
        <taxon>Gammaproteobacteria</taxon>
        <taxon>Orbales</taxon>
        <taxon>Orbaceae</taxon>
        <taxon>Frischella</taxon>
    </lineage>
</organism>
<dbReference type="Pfam" id="PF02436">
    <property type="entry name" value="PYC_OADA"/>
    <property type="match status" value="1"/>
</dbReference>
<dbReference type="SUPFAM" id="SSF52440">
    <property type="entry name" value="PreATP-grasp domain"/>
    <property type="match status" value="1"/>
</dbReference>
<dbReference type="FunFam" id="3.40.50.20:FF:000010">
    <property type="entry name" value="Propionyl-CoA carboxylase subunit alpha"/>
    <property type="match status" value="1"/>
</dbReference>
<comment type="catalytic activity">
    <reaction evidence="13">
        <text>N(6)-biotinyl-L-lysyl-[protein] + hydrogencarbonate + ATP = N(6)-carboxybiotinyl-L-lysyl-[protein] + ADP + phosphate + H(+)</text>
        <dbReference type="Rhea" id="RHEA:13501"/>
        <dbReference type="Rhea" id="RHEA-COMP:10505"/>
        <dbReference type="Rhea" id="RHEA-COMP:10506"/>
        <dbReference type="ChEBI" id="CHEBI:15378"/>
        <dbReference type="ChEBI" id="CHEBI:17544"/>
        <dbReference type="ChEBI" id="CHEBI:30616"/>
        <dbReference type="ChEBI" id="CHEBI:43474"/>
        <dbReference type="ChEBI" id="CHEBI:83144"/>
        <dbReference type="ChEBI" id="CHEBI:83145"/>
        <dbReference type="ChEBI" id="CHEBI:456216"/>
        <dbReference type="EC" id="6.3.4.14"/>
    </reaction>
</comment>
<reference evidence="23 24" key="1">
    <citation type="journal article" date="2014" name="Appl. Environ. Microbiol.">
        <title>Gut symbionts from distinct hosts exhibit genotoxic activity via divergent colibactin biosynthetic pathways.</title>
        <authorList>
            <person name="Engel P."/>
            <person name="Vizcaino M.I."/>
            <person name="Crawford J.M."/>
        </authorList>
    </citation>
    <scope>NUCLEOTIDE SEQUENCE [LARGE SCALE GENOMIC DNA]</scope>
    <source>
        <strain evidence="23 24">PEB0191</strain>
    </source>
</reference>
<keyword evidence="10 14" id="KW-0067">ATP-binding</keyword>
<evidence type="ECO:0000256" key="1">
    <source>
        <dbReference type="ARBA" id="ARBA00001953"/>
    </source>
</evidence>
<feature type="active site" evidence="15">
    <location>
        <position position="296"/>
    </location>
</feature>
<accession>A0A0A7S5X5</accession>
<name>A0A0A7S5X5_FRIPE</name>
<dbReference type="EC" id="6.4.1.1" evidence="14"/>
<dbReference type="InterPro" id="IPR011764">
    <property type="entry name" value="Biotin_carboxylation_dom"/>
</dbReference>
<keyword evidence="8 17" id="KW-0479">Metal-binding</keyword>
<feature type="modified residue" description="N6-carboxylysine" evidence="18">
    <location>
        <position position="714"/>
    </location>
</feature>
<dbReference type="InterPro" id="IPR011053">
    <property type="entry name" value="Single_hybrid_motif"/>
</dbReference>
<dbReference type="InterPro" id="IPR005481">
    <property type="entry name" value="BC-like_N"/>
</dbReference>
<keyword evidence="6" id="KW-0312">Gluconeogenesis</keyword>
<dbReference type="AlphaFoldDB" id="A0A0A7S5X5"/>
<dbReference type="InterPro" id="IPR055268">
    <property type="entry name" value="PCB-like"/>
</dbReference>
<dbReference type="SUPFAM" id="SSF51230">
    <property type="entry name" value="Single hybrid motif"/>
    <property type="match status" value="1"/>
</dbReference>
<keyword evidence="24" id="KW-1185">Reference proteome</keyword>
<dbReference type="GO" id="GO:0004736">
    <property type="term" value="F:pyruvate carboxylase activity"/>
    <property type="evidence" value="ECO:0007669"/>
    <property type="project" value="UniProtKB-EC"/>
</dbReference>
<feature type="binding site" evidence="16">
    <location>
        <position position="617"/>
    </location>
    <ligand>
        <name>substrate</name>
    </ligand>
</feature>
<evidence type="ECO:0000256" key="5">
    <source>
        <dbReference type="ARBA" id="ARBA00011750"/>
    </source>
</evidence>
<evidence type="ECO:0000256" key="10">
    <source>
        <dbReference type="ARBA" id="ARBA00022840"/>
    </source>
</evidence>
<evidence type="ECO:0000256" key="9">
    <source>
        <dbReference type="ARBA" id="ARBA00022741"/>
    </source>
</evidence>
<evidence type="ECO:0000256" key="7">
    <source>
        <dbReference type="ARBA" id="ARBA00022598"/>
    </source>
</evidence>
<gene>
    <name evidence="23" type="ORF">FPB0191_00860</name>
</gene>
<dbReference type="NCBIfam" id="NF006761">
    <property type="entry name" value="PRK09282.1"/>
    <property type="match status" value="1"/>
</dbReference>
<dbReference type="GO" id="GO:0006094">
    <property type="term" value="P:gluconeogenesis"/>
    <property type="evidence" value="ECO:0007669"/>
    <property type="project" value="UniProtKB-UniPathway"/>
</dbReference>
<dbReference type="FunFam" id="2.40.50.100:FF:000003">
    <property type="entry name" value="Acetyl-CoA carboxylase biotin carboxyl carrier protein"/>
    <property type="match status" value="1"/>
</dbReference>
<dbReference type="FunFam" id="3.20.20.70:FF:000033">
    <property type="entry name" value="Pyruvate carboxylase"/>
    <property type="match status" value="1"/>
</dbReference>
<dbReference type="InterPro" id="IPR000891">
    <property type="entry name" value="PYR_CT"/>
</dbReference>
<evidence type="ECO:0000259" key="19">
    <source>
        <dbReference type="PROSITE" id="PS50968"/>
    </source>
</evidence>
<evidence type="ECO:0000259" key="20">
    <source>
        <dbReference type="PROSITE" id="PS50975"/>
    </source>
</evidence>
<dbReference type="KEGG" id="fpp:FPB0191_00860"/>
<evidence type="ECO:0000256" key="6">
    <source>
        <dbReference type="ARBA" id="ARBA00022432"/>
    </source>
</evidence>
<dbReference type="HOGENOM" id="CLU_000395_0_1_6"/>
<dbReference type="Gene3D" id="3.30.470.20">
    <property type="entry name" value="ATP-grasp fold, B domain"/>
    <property type="match status" value="1"/>
</dbReference>
<keyword evidence="12" id="KW-0511">Multifunctional enzyme</keyword>
<protein>
    <recommendedName>
        <fullName evidence="14">Pyruvate carboxylase</fullName>
        <ecNumber evidence="14">6.4.1.1</ecNumber>
    </recommendedName>
</protein>
<evidence type="ECO:0000256" key="13">
    <source>
        <dbReference type="ARBA" id="ARBA00048600"/>
    </source>
</evidence>
<feature type="modified residue" description="N6-biotinyllysine" evidence="18">
    <location>
        <position position="1116"/>
    </location>
</feature>
<dbReference type="SUPFAM" id="SSF51246">
    <property type="entry name" value="Rudiment single hybrid motif"/>
    <property type="match status" value="1"/>
</dbReference>
<dbReference type="SUPFAM" id="SSF51569">
    <property type="entry name" value="Aldolase"/>
    <property type="match status" value="1"/>
</dbReference>
<feature type="binding site" description="via carbamate group" evidence="17">
    <location>
        <position position="714"/>
    </location>
    <ligand>
        <name>Mn(2+)</name>
        <dbReference type="ChEBI" id="CHEBI:29035"/>
    </ligand>
</feature>
<evidence type="ECO:0000256" key="12">
    <source>
        <dbReference type="ARBA" id="ARBA00023268"/>
    </source>
</evidence>
<feature type="domain" description="Lipoyl-binding" evidence="19">
    <location>
        <begin position="1075"/>
        <end position="1150"/>
    </location>
</feature>
<dbReference type="Pfam" id="PF00682">
    <property type="entry name" value="HMGL-like"/>
    <property type="match status" value="1"/>
</dbReference>
<proteinExistence type="predicted"/>
<dbReference type="PANTHER" id="PTHR43778:SF2">
    <property type="entry name" value="PYRUVATE CARBOXYLASE, MITOCHONDRIAL"/>
    <property type="match status" value="1"/>
</dbReference>
<dbReference type="InterPro" id="IPR000089">
    <property type="entry name" value="Biotin_lipoyl"/>
</dbReference>
<dbReference type="InterPro" id="IPR003379">
    <property type="entry name" value="Carboxylase_cons_dom"/>
</dbReference>
<dbReference type="Gene3D" id="3.20.20.70">
    <property type="entry name" value="Aldolase class I"/>
    <property type="match status" value="1"/>
</dbReference>
<evidence type="ECO:0000256" key="17">
    <source>
        <dbReference type="PIRSR" id="PIRSR001594-3"/>
    </source>
</evidence>
<dbReference type="RefSeq" id="WP_039104293.1">
    <property type="nucleotide sequence ID" value="NZ_CP009056.1"/>
</dbReference>
<dbReference type="OrthoDB" id="9760256at2"/>
<evidence type="ECO:0000256" key="4">
    <source>
        <dbReference type="ARBA" id="ARBA00004956"/>
    </source>
</evidence>
<evidence type="ECO:0000313" key="23">
    <source>
        <dbReference type="EMBL" id="AJA44686.1"/>
    </source>
</evidence>
<keyword evidence="11 14" id="KW-0092">Biotin</keyword>